<comment type="caution">
    <text evidence="1">The sequence shown here is derived from an EMBL/GenBank/DDBJ whole genome shotgun (WGS) entry which is preliminary data.</text>
</comment>
<proteinExistence type="predicted"/>
<dbReference type="Proteomes" id="UP001145742">
    <property type="component" value="Unassembled WGS sequence"/>
</dbReference>
<dbReference type="EMBL" id="WHWB01031991">
    <property type="protein sequence ID" value="KAJ7427271.1"/>
    <property type="molecule type" value="Genomic_DNA"/>
</dbReference>
<accession>A0ABQ9DS60</accession>
<sequence>MTRLVEQDDSEGNQVKKDNKNRFYKYINNKMRGKENLHSLLDSRGNIVNQDKEKVEVLNTYFGSVFPSKTGDPQDNWPFELIDNDRKLNNTPKFQEDTVSDLLKLLECLLMTPSWEGVLICWKAGGLCRGIWTDLRDGLIPMG</sequence>
<reference evidence="1" key="1">
    <citation type="submission" date="2019-10" db="EMBL/GenBank/DDBJ databases">
        <authorList>
            <person name="Soares A.E.R."/>
            <person name="Aleixo A."/>
            <person name="Schneider P."/>
            <person name="Miyaki C.Y."/>
            <person name="Schneider M.P."/>
            <person name="Mello C."/>
            <person name="Vasconcelos A.T.R."/>
        </authorList>
    </citation>
    <scope>NUCLEOTIDE SEQUENCE</scope>
    <source>
        <tissue evidence="1">Muscle</tissue>
    </source>
</reference>
<evidence type="ECO:0000313" key="2">
    <source>
        <dbReference type="Proteomes" id="UP001145742"/>
    </source>
</evidence>
<organism evidence="1 2">
    <name type="scientific">Willisornis vidua</name>
    <name type="common">Xingu scale-backed antbird</name>
    <dbReference type="NCBI Taxonomy" id="1566151"/>
    <lineage>
        <taxon>Eukaryota</taxon>
        <taxon>Metazoa</taxon>
        <taxon>Chordata</taxon>
        <taxon>Craniata</taxon>
        <taxon>Vertebrata</taxon>
        <taxon>Euteleostomi</taxon>
        <taxon>Archelosauria</taxon>
        <taxon>Archosauria</taxon>
        <taxon>Dinosauria</taxon>
        <taxon>Saurischia</taxon>
        <taxon>Theropoda</taxon>
        <taxon>Coelurosauria</taxon>
        <taxon>Aves</taxon>
        <taxon>Neognathae</taxon>
        <taxon>Neoaves</taxon>
        <taxon>Telluraves</taxon>
        <taxon>Australaves</taxon>
        <taxon>Passeriformes</taxon>
        <taxon>Thamnophilidae</taxon>
        <taxon>Willisornis</taxon>
    </lineage>
</organism>
<keyword evidence="2" id="KW-1185">Reference proteome</keyword>
<evidence type="ECO:0000313" key="1">
    <source>
        <dbReference type="EMBL" id="KAJ7427271.1"/>
    </source>
</evidence>
<gene>
    <name evidence="1" type="ORF">WISP_08594</name>
</gene>
<protein>
    <submittedName>
        <fullName evidence="1">Uncharacterized protein</fullName>
    </submittedName>
</protein>
<name>A0ABQ9DS60_9PASS</name>